<dbReference type="InterPro" id="IPR003593">
    <property type="entry name" value="AAA+_ATPase"/>
</dbReference>
<dbReference type="PRINTS" id="PR00300">
    <property type="entry name" value="CLPPROTEASEA"/>
</dbReference>
<dbReference type="GO" id="GO:0005524">
    <property type="term" value="F:ATP binding"/>
    <property type="evidence" value="ECO:0007669"/>
    <property type="project" value="InterPro"/>
</dbReference>
<dbReference type="InterPro" id="IPR027417">
    <property type="entry name" value="P-loop_NTPase"/>
</dbReference>
<dbReference type="InterPro" id="IPR041538">
    <property type="entry name" value="RavA-like_AAA_lid"/>
</dbReference>
<feature type="region of interest" description="Disordered" evidence="1">
    <location>
        <begin position="367"/>
        <end position="393"/>
    </location>
</feature>
<dbReference type="SUPFAM" id="SSF52540">
    <property type="entry name" value="P-loop containing nucleoside triphosphate hydrolases"/>
    <property type="match status" value="1"/>
</dbReference>
<protein>
    <submittedName>
        <fullName evidence="3">MoxR-like ATPase</fullName>
    </submittedName>
</protein>
<evidence type="ECO:0000256" key="1">
    <source>
        <dbReference type="SAM" id="MobiDB-lite"/>
    </source>
</evidence>
<reference evidence="3 4" key="1">
    <citation type="submission" date="2018-03" db="EMBL/GenBank/DDBJ databases">
        <title>Genomic Encyclopedia of Archaeal and Bacterial Type Strains, Phase II (KMG-II): from individual species to whole genera.</title>
        <authorList>
            <person name="Goeker M."/>
        </authorList>
    </citation>
    <scope>NUCLEOTIDE SEQUENCE [LARGE SCALE GENOMIC DNA]</scope>
    <source>
        <strain evidence="3 4">DSM 17586</strain>
    </source>
</reference>
<dbReference type="RefSeq" id="WP_106592144.1">
    <property type="nucleotide sequence ID" value="NZ_PYGI01000014.1"/>
</dbReference>
<dbReference type="InterPro" id="IPR050513">
    <property type="entry name" value="RavA_ATPases"/>
</dbReference>
<dbReference type="Pfam" id="PF20030">
    <property type="entry name" value="bpMoxR"/>
    <property type="match status" value="1"/>
</dbReference>
<keyword evidence="4" id="KW-1185">Reference proteome</keyword>
<dbReference type="Gene3D" id="3.40.50.300">
    <property type="entry name" value="P-loop containing nucleotide triphosphate hydrolases"/>
    <property type="match status" value="1"/>
</dbReference>
<feature type="domain" description="AAA+ ATPase" evidence="2">
    <location>
        <begin position="42"/>
        <end position="183"/>
    </location>
</feature>
<dbReference type="CDD" id="cd00009">
    <property type="entry name" value="AAA"/>
    <property type="match status" value="1"/>
</dbReference>
<dbReference type="InterPro" id="IPR045427">
    <property type="entry name" value="MoxR"/>
</dbReference>
<proteinExistence type="predicted"/>
<sequence>MDSAPIKVMSRKEKLGLLIKEMQSGLLEREQQTKLILLAALSGEHVLLLGPPGTAKSELAKRLKNAFFEADYFERLLTRFTVPEELFGPLSIKALEDDRYHRLTSGYLPEASVAFIDEIFKANSAILNSLLTLLNERQFDNGNTRKQVPLISVIAASNELPEGEELNALYDRFMLRSFVEPVSGNAFQQLLTMGEAVCDPALDVRLRIEDLGEVQAQAEKVGISKGVLELCQKFREYLVEQDIYVSDRRWRKVIKLIKVSALTNNQTEANIYDAWILPHCLWEKPEQLEGLVDLYKKNIAIDADFNPKRLQSIVSAWESYLQMDIDNKKQVIDDSGQPLYIDDEGDITTSSHSDETRHKINKEGKPLYTVHNTDEPTVEPSTRGRDNDPIEENIPNIPLMETILYSKAHVEGRINPALEAQSNIETVLQTLRNQRDRAKLVLCNHLWIDASIFPELDSSLRNAISKTEELLERMEKVITGFEELPRESSPATSAIFEAGEVKEGELCD</sequence>
<evidence type="ECO:0000313" key="3">
    <source>
        <dbReference type="EMBL" id="PSL13093.1"/>
    </source>
</evidence>
<dbReference type="OrthoDB" id="1814213at2"/>
<name>A0A2P8EUF2_9GAMM</name>
<evidence type="ECO:0000313" key="4">
    <source>
        <dbReference type="Proteomes" id="UP000242133"/>
    </source>
</evidence>
<dbReference type="PANTHER" id="PTHR32204">
    <property type="entry name" value="ATPASE RAVA"/>
    <property type="match status" value="1"/>
</dbReference>
<dbReference type="Pfam" id="PF17868">
    <property type="entry name" value="AAA_lid_8"/>
    <property type="match status" value="1"/>
</dbReference>
<organism evidence="3 4">
    <name type="scientific">Marinobacterium halophilum</name>
    <dbReference type="NCBI Taxonomy" id="267374"/>
    <lineage>
        <taxon>Bacteria</taxon>
        <taxon>Pseudomonadati</taxon>
        <taxon>Pseudomonadota</taxon>
        <taxon>Gammaproteobacteria</taxon>
        <taxon>Oceanospirillales</taxon>
        <taxon>Oceanospirillaceae</taxon>
        <taxon>Marinobacterium</taxon>
    </lineage>
</organism>
<evidence type="ECO:0000259" key="2">
    <source>
        <dbReference type="SMART" id="SM00382"/>
    </source>
</evidence>
<dbReference type="SMART" id="SM00382">
    <property type="entry name" value="AAA"/>
    <property type="match status" value="1"/>
</dbReference>
<gene>
    <name evidence="3" type="ORF">CLV44_11490</name>
</gene>
<comment type="caution">
    <text evidence="3">The sequence shown here is derived from an EMBL/GenBank/DDBJ whole genome shotgun (WGS) entry which is preliminary data.</text>
</comment>
<dbReference type="AlphaFoldDB" id="A0A2P8EUF2"/>
<accession>A0A2P8EUF2</accession>
<dbReference type="PANTHER" id="PTHR32204:SF0">
    <property type="entry name" value="ATPASE RAVA"/>
    <property type="match status" value="1"/>
</dbReference>
<dbReference type="EMBL" id="PYGI01000014">
    <property type="protein sequence ID" value="PSL13093.1"/>
    <property type="molecule type" value="Genomic_DNA"/>
</dbReference>
<dbReference type="InterPro" id="IPR001270">
    <property type="entry name" value="ClpA/B"/>
</dbReference>
<dbReference type="Proteomes" id="UP000242133">
    <property type="component" value="Unassembled WGS sequence"/>
</dbReference>